<sequence>MTNKIYTELWIMTLNNVKSTQDLYSSLLVNRIWCKVTIQLKLISAQKCLETITNWSIYFTQGLYIEDCYGLHKLNSLFSASSFTQLISNS</sequence>
<keyword evidence="2" id="KW-1185">Reference proteome</keyword>
<gene>
    <name evidence="1" type="ORF">DEBURN_LOCUS7336</name>
</gene>
<dbReference type="AlphaFoldDB" id="A0A9N9B892"/>
<dbReference type="EMBL" id="CAJVPK010000870">
    <property type="protein sequence ID" value="CAG8555871.1"/>
    <property type="molecule type" value="Genomic_DNA"/>
</dbReference>
<accession>A0A9N9B892</accession>
<proteinExistence type="predicted"/>
<dbReference type="Proteomes" id="UP000789706">
    <property type="component" value="Unassembled WGS sequence"/>
</dbReference>
<reference evidence="1" key="1">
    <citation type="submission" date="2021-06" db="EMBL/GenBank/DDBJ databases">
        <authorList>
            <person name="Kallberg Y."/>
            <person name="Tangrot J."/>
            <person name="Rosling A."/>
        </authorList>
    </citation>
    <scope>NUCLEOTIDE SEQUENCE</scope>
    <source>
        <strain evidence="1">AZ414A</strain>
    </source>
</reference>
<protein>
    <submittedName>
        <fullName evidence="1">10565_t:CDS:1</fullName>
    </submittedName>
</protein>
<name>A0A9N9B892_9GLOM</name>
<organism evidence="1 2">
    <name type="scientific">Diversispora eburnea</name>
    <dbReference type="NCBI Taxonomy" id="1213867"/>
    <lineage>
        <taxon>Eukaryota</taxon>
        <taxon>Fungi</taxon>
        <taxon>Fungi incertae sedis</taxon>
        <taxon>Mucoromycota</taxon>
        <taxon>Glomeromycotina</taxon>
        <taxon>Glomeromycetes</taxon>
        <taxon>Diversisporales</taxon>
        <taxon>Diversisporaceae</taxon>
        <taxon>Diversispora</taxon>
    </lineage>
</organism>
<comment type="caution">
    <text evidence="1">The sequence shown here is derived from an EMBL/GenBank/DDBJ whole genome shotgun (WGS) entry which is preliminary data.</text>
</comment>
<evidence type="ECO:0000313" key="2">
    <source>
        <dbReference type="Proteomes" id="UP000789706"/>
    </source>
</evidence>
<evidence type="ECO:0000313" key="1">
    <source>
        <dbReference type="EMBL" id="CAG8555871.1"/>
    </source>
</evidence>
<dbReference type="OrthoDB" id="2351154at2759"/>